<proteinExistence type="predicted"/>
<keyword evidence="1" id="KW-0808">Transferase</keyword>
<protein>
    <submittedName>
        <fullName evidence="1">Putative reverse transcriptase domain-containing protein</fullName>
    </submittedName>
</protein>
<organism evidence="1">
    <name type="scientific">Tanacetum cinerariifolium</name>
    <name type="common">Dalmatian daisy</name>
    <name type="synonym">Chrysanthemum cinerariifolium</name>
    <dbReference type="NCBI Taxonomy" id="118510"/>
    <lineage>
        <taxon>Eukaryota</taxon>
        <taxon>Viridiplantae</taxon>
        <taxon>Streptophyta</taxon>
        <taxon>Embryophyta</taxon>
        <taxon>Tracheophyta</taxon>
        <taxon>Spermatophyta</taxon>
        <taxon>Magnoliopsida</taxon>
        <taxon>eudicotyledons</taxon>
        <taxon>Gunneridae</taxon>
        <taxon>Pentapetalae</taxon>
        <taxon>asterids</taxon>
        <taxon>campanulids</taxon>
        <taxon>Asterales</taxon>
        <taxon>Asteraceae</taxon>
        <taxon>Asteroideae</taxon>
        <taxon>Anthemideae</taxon>
        <taxon>Anthemidinae</taxon>
        <taxon>Tanacetum</taxon>
    </lineage>
</organism>
<feature type="non-terminal residue" evidence="1">
    <location>
        <position position="214"/>
    </location>
</feature>
<dbReference type="GO" id="GO:0003964">
    <property type="term" value="F:RNA-directed DNA polymerase activity"/>
    <property type="evidence" value="ECO:0007669"/>
    <property type="project" value="UniProtKB-KW"/>
</dbReference>
<accession>A0A699Q4Y8</accession>
<reference evidence="1" key="1">
    <citation type="journal article" date="2019" name="Sci. Rep.">
        <title>Draft genome of Tanacetum cinerariifolium, the natural source of mosquito coil.</title>
        <authorList>
            <person name="Yamashiro T."/>
            <person name="Shiraishi A."/>
            <person name="Satake H."/>
            <person name="Nakayama K."/>
        </authorList>
    </citation>
    <scope>NUCLEOTIDE SEQUENCE</scope>
</reference>
<keyword evidence="1" id="KW-0548">Nucleotidyltransferase</keyword>
<name>A0A699Q4Y8_TANCI</name>
<sequence length="214" mass="23562">MMPTTWPVNWLSKQFRVGLPELVKAIKGNGKTTKETPITITPTTTTTVTETTAITNNKTGGKKLPGPMLQPQLRVGVMLGTYQGVTVATLTIIGNVLQSVKSDKELLQILTKFCTCIVDRIMPPQRLRKKSVKKLVKRRVDKAIEKYEKTRADSINAGGSGSVSIGGSADVQGCSYKTFMNCKPYSFNGIEGVVGLKRWFKKIEQVFEICKCTD</sequence>
<evidence type="ECO:0000313" key="1">
    <source>
        <dbReference type="EMBL" id="GFC58270.1"/>
    </source>
</evidence>
<dbReference type="AlphaFoldDB" id="A0A699Q4Y8"/>
<dbReference type="EMBL" id="BKCJ010976917">
    <property type="protein sequence ID" value="GFC58270.1"/>
    <property type="molecule type" value="Genomic_DNA"/>
</dbReference>
<comment type="caution">
    <text evidence="1">The sequence shown here is derived from an EMBL/GenBank/DDBJ whole genome shotgun (WGS) entry which is preliminary data.</text>
</comment>
<keyword evidence="1" id="KW-0695">RNA-directed DNA polymerase</keyword>
<gene>
    <name evidence="1" type="ORF">Tci_830240</name>
</gene>